<sequence>PTAMPGDIRYRDINGDGVIDTEDAVHIGFPETPRIVYGFSGFINYKNWEFNFAFQGSGQRGFFLNPKALSPFTGDDDVPDHAMLKEIYDSHWSENNMADRPFWPRLSVDNIITYNPQEDWYNEDATEVRKSTYFMRSCSFLRCTSLELAYNLPQSIKSKIRMQNVKIFARANNPFLISNFKLWDVELGEDGFNYPIQRTFAVGLNFSF</sequence>
<proteinExistence type="predicted"/>
<reference evidence="1" key="2">
    <citation type="submission" date="2021-04" db="EMBL/GenBank/DDBJ databases">
        <authorList>
            <person name="Gilroy R."/>
        </authorList>
    </citation>
    <scope>NUCLEOTIDE SEQUENCE</scope>
    <source>
        <strain evidence="1">23274</strain>
    </source>
</reference>
<comment type="caution">
    <text evidence="1">The sequence shown here is derived from an EMBL/GenBank/DDBJ whole genome shotgun (WGS) entry which is preliminary data.</text>
</comment>
<organism evidence="1 2">
    <name type="scientific">Candidatus Odoribacter faecigallinarum</name>
    <dbReference type="NCBI Taxonomy" id="2838706"/>
    <lineage>
        <taxon>Bacteria</taxon>
        <taxon>Pseudomonadati</taxon>
        <taxon>Bacteroidota</taxon>
        <taxon>Bacteroidia</taxon>
        <taxon>Bacteroidales</taxon>
        <taxon>Odoribacteraceae</taxon>
        <taxon>Odoribacter</taxon>
    </lineage>
</organism>
<evidence type="ECO:0000313" key="1">
    <source>
        <dbReference type="EMBL" id="HIX03306.1"/>
    </source>
</evidence>
<gene>
    <name evidence="1" type="ORF">H9863_04200</name>
</gene>
<evidence type="ECO:0000313" key="2">
    <source>
        <dbReference type="Proteomes" id="UP000824202"/>
    </source>
</evidence>
<reference evidence="1" key="1">
    <citation type="journal article" date="2021" name="PeerJ">
        <title>Extensive microbial diversity within the chicken gut microbiome revealed by metagenomics and culture.</title>
        <authorList>
            <person name="Gilroy R."/>
            <person name="Ravi A."/>
            <person name="Getino M."/>
            <person name="Pursley I."/>
            <person name="Horton D.L."/>
            <person name="Alikhan N.F."/>
            <person name="Baker D."/>
            <person name="Gharbi K."/>
            <person name="Hall N."/>
            <person name="Watson M."/>
            <person name="Adriaenssens E.M."/>
            <person name="Foster-Nyarko E."/>
            <person name="Jarju S."/>
            <person name="Secka A."/>
            <person name="Antonio M."/>
            <person name="Oren A."/>
            <person name="Chaudhuri R.R."/>
            <person name="La Ragione R."/>
            <person name="Hildebrand F."/>
            <person name="Pallen M.J."/>
        </authorList>
    </citation>
    <scope>NUCLEOTIDE SEQUENCE</scope>
    <source>
        <strain evidence="1">23274</strain>
    </source>
</reference>
<dbReference type="EMBL" id="DXFT01000084">
    <property type="protein sequence ID" value="HIX03306.1"/>
    <property type="molecule type" value="Genomic_DNA"/>
</dbReference>
<feature type="non-terminal residue" evidence="1">
    <location>
        <position position="1"/>
    </location>
</feature>
<protein>
    <submittedName>
        <fullName evidence="1">SusC/RagA family TonB-linked outer membrane protein</fullName>
    </submittedName>
</protein>
<dbReference type="Proteomes" id="UP000824202">
    <property type="component" value="Unassembled WGS sequence"/>
</dbReference>
<dbReference type="AlphaFoldDB" id="A0A9D1UZD7"/>
<name>A0A9D1UZD7_9BACT</name>
<accession>A0A9D1UZD7</accession>